<accession>A0ACB8SXT1</accession>
<dbReference type="Proteomes" id="UP000814140">
    <property type="component" value="Unassembled WGS sequence"/>
</dbReference>
<comment type="caution">
    <text evidence="1">The sequence shown here is derived from an EMBL/GenBank/DDBJ whole genome shotgun (WGS) entry which is preliminary data.</text>
</comment>
<reference evidence="1" key="2">
    <citation type="journal article" date="2022" name="New Phytol.">
        <title>Evolutionary transition to the ectomycorrhizal habit in the genomes of a hyperdiverse lineage of mushroom-forming fungi.</title>
        <authorList>
            <person name="Looney B."/>
            <person name="Miyauchi S."/>
            <person name="Morin E."/>
            <person name="Drula E."/>
            <person name="Courty P.E."/>
            <person name="Kohler A."/>
            <person name="Kuo A."/>
            <person name="LaButti K."/>
            <person name="Pangilinan J."/>
            <person name="Lipzen A."/>
            <person name="Riley R."/>
            <person name="Andreopoulos W."/>
            <person name="He G."/>
            <person name="Johnson J."/>
            <person name="Nolan M."/>
            <person name="Tritt A."/>
            <person name="Barry K.W."/>
            <person name="Grigoriev I.V."/>
            <person name="Nagy L.G."/>
            <person name="Hibbett D."/>
            <person name="Henrissat B."/>
            <person name="Matheny P.B."/>
            <person name="Labbe J."/>
            <person name="Martin F.M."/>
        </authorList>
    </citation>
    <scope>NUCLEOTIDE SEQUENCE</scope>
    <source>
        <strain evidence="1">HHB10654</strain>
    </source>
</reference>
<evidence type="ECO:0000313" key="2">
    <source>
        <dbReference type="Proteomes" id="UP000814140"/>
    </source>
</evidence>
<protein>
    <submittedName>
        <fullName evidence="1">Uncharacterized protein</fullName>
    </submittedName>
</protein>
<dbReference type="EMBL" id="MU277217">
    <property type="protein sequence ID" value="KAI0060750.1"/>
    <property type="molecule type" value="Genomic_DNA"/>
</dbReference>
<evidence type="ECO:0000313" key="1">
    <source>
        <dbReference type="EMBL" id="KAI0060750.1"/>
    </source>
</evidence>
<reference evidence="1" key="1">
    <citation type="submission" date="2021-03" db="EMBL/GenBank/DDBJ databases">
        <authorList>
            <consortium name="DOE Joint Genome Institute"/>
            <person name="Ahrendt S."/>
            <person name="Looney B.P."/>
            <person name="Miyauchi S."/>
            <person name="Morin E."/>
            <person name="Drula E."/>
            <person name="Courty P.E."/>
            <person name="Chicoki N."/>
            <person name="Fauchery L."/>
            <person name="Kohler A."/>
            <person name="Kuo A."/>
            <person name="Labutti K."/>
            <person name="Pangilinan J."/>
            <person name="Lipzen A."/>
            <person name="Riley R."/>
            <person name="Andreopoulos W."/>
            <person name="He G."/>
            <person name="Johnson J."/>
            <person name="Barry K.W."/>
            <person name="Grigoriev I.V."/>
            <person name="Nagy L."/>
            <person name="Hibbett D."/>
            <person name="Henrissat B."/>
            <person name="Matheny P.B."/>
            <person name="Labbe J."/>
            <person name="Martin F."/>
        </authorList>
    </citation>
    <scope>NUCLEOTIDE SEQUENCE</scope>
    <source>
        <strain evidence="1">HHB10654</strain>
    </source>
</reference>
<keyword evidence="2" id="KW-1185">Reference proteome</keyword>
<name>A0ACB8SXT1_9AGAM</name>
<organism evidence="1 2">
    <name type="scientific">Artomyces pyxidatus</name>
    <dbReference type="NCBI Taxonomy" id="48021"/>
    <lineage>
        <taxon>Eukaryota</taxon>
        <taxon>Fungi</taxon>
        <taxon>Dikarya</taxon>
        <taxon>Basidiomycota</taxon>
        <taxon>Agaricomycotina</taxon>
        <taxon>Agaricomycetes</taxon>
        <taxon>Russulales</taxon>
        <taxon>Auriscalpiaceae</taxon>
        <taxon>Artomyces</taxon>
    </lineage>
</organism>
<sequence>MARALPTEVLKMILGGLSVDELRRVRAVNTTFCAIATPAAFRSVGATNTKESAQSLENVLSTKGIARYVQEVVYRDEGADGKDGMELNPWMPDRVTKFDIDHGDAVQKHLAKAFSLLAELPSLTALRLIFHPKFEQNLDSCDSFPYREGNSNDHLLLQLAVLGAIVGASDAIGSRLRSLSMLNFIPMHTTLYTTDAFHALFIHLTHLYVSTVSDQVRFSQDQRSWFQFWRHTIRENVLPYLKSVTSLKLYNDQRWYTNQVDFSNLTFPHLKYLALGYLYFNEDVDEEDVFVKRHAKLEWVDKKTGPDEVNWIRRSHVDEADTSALEVPPSTLMRWAGRPAPS</sequence>
<gene>
    <name evidence="1" type="ORF">BV25DRAFT_1827643</name>
</gene>
<proteinExistence type="predicted"/>